<evidence type="ECO:0000256" key="2">
    <source>
        <dbReference type="SAM" id="SignalP"/>
    </source>
</evidence>
<gene>
    <name evidence="3" type="ORF">EKO24_016670</name>
</gene>
<dbReference type="Proteomes" id="UP000733744">
    <property type="component" value="Unassembled WGS sequence"/>
</dbReference>
<feature type="chain" id="PRO_5045227946" description="DUF305 domain-containing protein" evidence="2">
    <location>
        <begin position="24"/>
        <end position="114"/>
    </location>
</feature>
<dbReference type="RefSeq" id="WP_127028065.1">
    <property type="nucleotide sequence ID" value="NZ_RYFG02000112.1"/>
</dbReference>
<organism evidence="3 4">
    <name type="scientific">Candidatus Methylobacter oryzae</name>
    <dbReference type="NCBI Taxonomy" id="2497749"/>
    <lineage>
        <taxon>Bacteria</taxon>
        <taxon>Pseudomonadati</taxon>
        <taxon>Pseudomonadota</taxon>
        <taxon>Gammaproteobacteria</taxon>
        <taxon>Methylococcales</taxon>
        <taxon>Methylococcaceae</taxon>
        <taxon>Methylobacter</taxon>
    </lineage>
</organism>
<feature type="region of interest" description="Disordered" evidence="1">
    <location>
        <begin position="26"/>
        <end position="46"/>
    </location>
</feature>
<evidence type="ECO:0000313" key="3">
    <source>
        <dbReference type="EMBL" id="TRW91378.1"/>
    </source>
</evidence>
<evidence type="ECO:0000256" key="1">
    <source>
        <dbReference type="SAM" id="MobiDB-lite"/>
    </source>
</evidence>
<reference evidence="3 4" key="1">
    <citation type="journal article" date="2019" name="Antonie Van Leeuwenhoek">
        <title>Description of 'Ca. Methylobacter oryzae' KRF1, a novel species from the environmentally important Methylobacter clade 2.</title>
        <authorList>
            <person name="Khatri K."/>
            <person name="Mohite J.A."/>
            <person name="Pandit P.S."/>
            <person name="Bahulikar R."/>
            <person name="Rahalkar M.C."/>
        </authorList>
    </citation>
    <scope>NUCLEOTIDE SEQUENCE [LARGE SCALE GENOMIC DNA]</scope>
    <source>
        <strain evidence="3 4">KRF1</strain>
    </source>
</reference>
<comment type="caution">
    <text evidence="3">The sequence shown here is derived from an EMBL/GenBank/DDBJ whole genome shotgun (WGS) entry which is preliminary data.</text>
</comment>
<evidence type="ECO:0000313" key="4">
    <source>
        <dbReference type="Proteomes" id="UP000733744"/>
    </source>
</evidence>
<accession>A0ABY3CAA0</accession>
<keyword evidence="2" id="KW-0732">Signal</keyword>
<sequence>MKHLYKSTAVLLLLLPISMTSFAAEPQKAEEPMKEMGMSQGMGMMGGMTEEQKNEHLRSMQEHMLTMHDLSNQILSEKDPAKKEALKKQQLDLMKAHHAQMMQHRQHKMQEHKK</sequence>
<name>A0ABY3CAA0_9GAMM</name>
<proteinExistence type="predicted"/>
<dbReference type="EMBL" id="RYFG02000112">
    <property type="protein sequence ID" value="TRW91378.1"/>
    <property type="molecule type" value="Genomic_DNA"/>
</dbReference>
<protein>
    <recommendedName>
        <fullName evidence="5">DUF305 domain-containing protein</fullName>
    </recommendedName>
</protein>
<evidence type="ECO:0008006" key="5">
    <source>
        <dbReference type="Google" id="ProtNLM"/>
    </source>
</evidence>
<keyword evidence="4" id="KW-1185">Reference proteome</keyword>
<feature type="signal peptide" evidence="2">
    <location>
        <begin position="1"/>
        <end position="23"/>
    </location>
</feature>